<dbReference type="EMBL" id="CP053586">
    <property type="protein sequence ID" value="WNZ21683.1"/>
    <property type="molecule type" value="Genomic_DNA"/>
</dbReference>
<name>A0AA96WAQ0_9CYAN</name>
<evidence type="ECO:0000256" key="2">
    <source>
        <dbReference type="SAM" id="Phobius"/>
    </source>
</evidence>
<evidence type="ECO:0000256" key="1">
    <source>
        <dbReference type="SAM" id="MobiDB-lite"/>
    </source>
</evidence>
<evidence type="ECO:0000313" key="3">
    <source>
        <dbReference type="EMBL" id="WNZ21683.1"/>
    </source>
</evidence>
<sequence length="112" mass="12447">MLHLLYILAFTILAFLAVGNLIRNLMMLGMESQRSYGNRGRFAPDGSDSQGLTNGRIRSVPHPELLDEQGNIVNEPFLVMRSITVEDARERLDALYNASPSPSDDKQGDAQK</sequence>
<dbReference type="Pfam" id="PF11189">
    <property type="entry name" value="DUF2973"/>
    <property type="match status" value="1"/>
</dbReference>
<dbReference type="AlphaFoldDB" id="A0AA96WAQ0"/>
<keyword evidence="2" id="KW-0472">Membrane</keyword>
<keyword evidence="2" id="KW-0812">Transmembrane</keyword>
<reference evidence="3" key="1">
    <citation type="submission" date="2020-05" db="EMBL/GenBank/DDBJ databases">
        <authorList>
            <person name="Zhu T."/>
            <person name="Keshari N."/>
            <person name="Lu X."/>
        </authorList>
    </citation>
    <scope>NUCLEOTIDE SEQUENCE</scope>
    <source>
        <strain evidence="3">NK1-12</strain>
    </source>
</reference>
<organism evidence="3">
    <name type="scientific">Leptolyngbya sp. NK1-12</name>
    <dbReference type="NCBI Taxonomy" id="2547451"/>
    <lineage>
        <taxon>Bacteria</taxon>
        <taxon>Bacillati</taxon>
        <taxon>Cyanobacteriota</taxon>
        <taxon>Cyanophyceae</taxon>
        <taxon>Leptolyngbyales</taxon>
        <taxon>Leptolyngbyaceae</taxon>
        <taxon>Leptolyngbya group</taxon>
        <taxon>Leptolyngbya</taxon>
    </lineage>
</organism>
<gene>
    <name evidence="3" type="ORF">HJG54_01580</name>
</gene>
<dbReference type="RefSeq" id="WP_316432966.1">
    <property type="nucleotide sequence ID" value="NZ_CP053586.1"/>
</dbReference>
<protein>
    <submittedName>
        <fullName evidence="3">DUF2973 domain-containing protein</fullName>
    </submittedName>
</protein>
<accession>A0AA96WAQ0</accession>
<feature type="region of interest" description="Disordered" evidence="1">
    <location>
        <begin position="38"/>
        <end position="63"/>
    </location>
</feature>
<keyword evidence="2" id="KW-1133">Transmembrane helix</keyword>
<proteinExistence type="predicted"/>
<feature type="transmembrane region" description="Helical" evidence="2">
    <location>
        <begin position="6"/>
        <end position="26"/>
    </location>
</feature>
<dbReference type="InterPro" id="IPR021355">
    <property type="entry name" value="Phage_Syn9_Gp224"/>
</dbReference>